<dbReference type="PANTHER" id="PTHR11256">
    <property type="entry name" value="BCL-2 RELATED"/>
    <property type="match status" value="1"/>
</dbReference>
<keyword evidence="10" id="KW-1185">Reference proteome</keyword>
<dbReference type="PANTHER" id="PTHR11256:SF47">
    <property type="entry name" value="BCL-2-LIKE PROTEIN 10"/>
    <property type="match status" value="1"/>
</dbReference>
<keyword evidence="6" id="KW-0472">Membrane</keyword>
<evidence type="ECO:0000313" key="9">
    <source>
        <dbReference type="EMBL" id="KAF0297851.1"/>
    </source>
</evidence>
<dbReference type="InterPro" id="IPR036834">
    <property type="entry name" value="Bcl-2-like_sf"/>
</dbReference>
<name>A0A6A4W7J9_AMPAM</name>
<comment type="caution">
    <text evidence="9">The sequence shown here is derived from an EMBL/GenBank/DDBJ whole genome shotgun (WGS) entry which is preliminary data.</text>
</comment>
<dbReference type="Proteomes" id="UP000440578">
    <property type="component" value="Unassembled WGS sequence"/>
</dbReference>
<keyword evidence="4" id="KW-0053">Apoptosis</keyword>
<evidence type="ECO:0000256" key="3">
    <source>
        <dbReference type="ARBA" id="ARBA00022692"/>
    </source>
</evidence>
<dbReference type="GO" id="GO:0042981">
    <property type="term" value="P:regulation of apoptotic process"/>
    <property type="evidence" value="ECO:0007669"/>
    <property type="project" value="InterPro"/>
</dbReference>
<evidence type="ECO:0000256" key="6">
    <source>
        <dbReference type="ARBA" id="ARBA00023136"/>
    </source>
</evidence>
<dbReference type="PRINTS" id="PR01862">
    <property type="entry name" value="BCL2FAMILY"/>
</dbReference>
<gene>
    <name evidence="9" type="primary">BCL2L1</name>
    <name evidence="9" type="ORF">FJT64_000521</name>
</gene>
<dbReference type="EMBL" id="VIIS01001465">
    <property type="protein sequence ID" value="KAF0297851.1"/>
    <property type="molecule type" value="Genomic_DNA"/>
</dbReference>
<feature type="compositionally biased region" description="Low complexity" evidence="7">
    <location>
        <begin position="62"/>
        <end position="72"/>
    </location>
</feature>
<dbReference type="GO" id="GO:0008630">
    <property type="term" value="P:intrinsic apoptotic signaling pathway in response to DNA damage"/>
    <property type="evidence" value="ECO:0007669"/>
    <property type="project" value="TreeGrafter"/>
</dbReference>
<proteinExistence type="inferred from homology"/>
<dbReference type="Pfam" id="PF00452">
    <property type="entry name" value="Bcl-2"/>
    <property type="match status" value="1"/>
</dbReference>
<sequence length="291" mass="31038">MAATWSSQLRGGPRTPMPPAPISSCSAGPRARTDSDTQTEPAPGRKPNGAAAGSPHSPPPAAAAGMDAAEPAGSGGEPDADAGPAAVGGGGSWLLSRVPILGALVHHRCTDKATQTHRDPVQAEAEKLALDTVYFAIGKHREPTGDRVCQTLRRCVDEILVKHRLLFTGMVTRLSIREETGYQTFVGVADELFERGHVTWARIVTFYAFGARLALYCQEQGMDDFVSEIARFIGLYASEHLAGFVRQEGGWAVLCDHFRYPEDMESKVWSALVKLGLGLGIAATASLISSR</sequence>
<dbReference type="GO" id="GO:0051400">
    <property type="term" value="F:BH domain binding"/>
    <property type="evidence" value="ECO:0007669"/>
    <property type="project" value="TreeGrafter"/>
</dbReference>
<evidence type="ECO:0000313" key="10">
    <source>
        <dbReference type="Proteomes" id="UP000440578"/>
    </source>
</evidence>
<comment type="similarity">
    <text evidence="2">Belongs to the Bcl-2 family.</text>
</comment>
<evidence type="ECO:0000256" key="5">
    <source>
        <dbReference type="ARBA" id="ARBA00022989"/>
    </source>
</evidence>
<dbReference type="GO" id="GO:0097192">
    <property type="term" value="P:extrinsic apoptotic signaling pathway in absence of ligand"/>
    <property type="evidence" value="ECO:0007669"/>
    <property type="project" value="TreeGrafter"/>
</dbReference>
<evidence type="ECO:0000256" key="4">
    <source>
        <dbReference type="ARBA" id="ARBA00022703"/>
    </source>
</evidence>
<feature type="domain" description="Bcl-2 Bcl-2 homology region 1-3" evidence="8">
    <location>
        <begin position="152"/>
        <end position="251"/>
    </location>
</feature>
<dbReference type="GO" id="GO:0005741">
    <property type="term" value="C:mitochondrial outer membrane"/>
    <property type="evidence" value="ECO:0007669"/>
    <property type="project" value="TreeGrafter"/>
</dbReference>
<evidence type="ECO:0000256" key="1">
    <source>
        <dbReference type="ARBA" id="ARBA00004308"/>
    </source>
</evidence>
<dbReference type="CDD" id="cd06845">
    <property type="entry name" value="Bcl-2_like"/>
    <property type="match status" value="1"/>
</dbReference>
<dbReference type="SMART" id="SM00337">
    <property type="entry name" value="BCL"/>
    <property type="match status" value="1"/>
</dbReference>
<dbReference type="InterPro" id="IPR002475">
    <property type="entry name" value="Bcl2-like"/>
</dbReference>
<protein>
    <submittedName>
        <fullName evidence="9">Bcl-2-like protein 1</fullName>
    </submittedName>
</protein>
<dbReference type="InterPro" id="IPR026298">
    <property type="entry name" value="Bcl-2_fam"/>
</dbReference>
<dbReference type="AlphaFoldDB" id="A0A6A4W7J9"/>
<dbReference type="PROSITE" id="PS50062">
    <property type="entry name" value="BCL2_FAMILY"/>
    <property type="match status" value="1"/>
</dbReference>
<feature type="region of interest" description="Disordered" evidence="7">
    <location>
        <begin position="1"/>
        <end position="87"/>
    </location>
</feature>
<reference evidence="9 10" key="1">
    <citation type="submission" date="2019-07" db="EMBL/GenBank/DDBJ databases">
        <title>Draft genome assembly of a fouling barnacle, Amphibalanus amphitrite (Darwin, 1854): The first reference genome for Thecostraca.</title>
        <authorList>
            <person name="Kim W."/>
        </authorList>
    </citation>
    <scope>NUCLEOTIDE SEQUENCE [LARGE SCALE GENOMIC DNA]</scope>
    <source>
        <strain evidence="9">SNU_AA5</strain>
        <tissue evidence="9">Soma without cirri and trophi</tissue>
    </source>
</reference>
<dbReference type="GO" id="GO:0001836">
    <property type="term" value="P:release of cytochrome c from mitochondria"/>
    <property type="evidence" value="ECO:0007669"/>
    <property type="project" value="TreeGrafter"/>
</dbReference>
<evidence type="ECO:0000256" key="2">
    <source>
        <dbReference type="ARBA" id="ARBA00009458"/>
    </source>
</evidence>
<evidence type="ECO:0000259" key="8">
    <source>
        <dbReference type="SMART" id="SM00337"/>
    </source>
</evidence>
<dbReference type="OrthoDB" id="5976732at2759"/>
<keyword evidence="5" id="KW-1133">Transmembrane helix</keyword>
<accession>A0A6A4W7J9</accession>
<dbReference type="GO" id="GO:0012505">
    <property type="term" value="C:endomembrane system"/>
    <property type="evidence" value="ECO:0007669"/>
    <property type="project" value="UniProtKB-SubCell"/>
</dbReference>
<dbReference type="SUPFAM" id="SSF56854">
    <property type="entry name" value="Bcl-2 inhibitors of programmed cell death"/>
    <property type="match status" value="1"/>
</dbReference>
<keyword evidence="3" id="KW-0812">Transmembrane</keyword>
<dbReference type="InterPro" id="IPR046371">
    <property type="entry name" value="Bcl-2_BH1-3"/>
</dbReference>
<evidence type="ECO:0000256" key="7">
    <source>
        <dbReference type="SAM" id="MobiDB-lite"/>
    </source>
</evidence>
<dbReference type="Gene3D" id="1.10.437.10">
    <property type="entry name" value="Blc2-like"/>
    <property type="match status" value="1"/>
</dbReference>
<organism evidence="9 10">
    <name type="scientific">Amphibalanus amphitrite</name>
    <name type="common">Striped barnacle</name>
    <name type="synonym">Balanus amphitrite</name>
    <dbReference type="NCBI Taxonomy" id="1232801"/>
    <lineage>
        <taxon>Eukaryota</taxon>
        <taxon>Metazoa</taxon>
        <taxon>Ecdysozoa</taxon>
        <taxon>Arthropoda</taxon>
        <taxon>Crustacea</taxon>
        <taxon>Multicrustacea</taxon>
        <taxon>Cirripedia</taxon>
        <taxon>Thoracica</taxon>
        <taxon>Thoracicalcarea</taxon>
        <taxon>Balanomorpha</taxon>
        <taxon>Balanoidea</taxon>
        <taxon>Balanidae</taxon>
        <taxon>Amphibalaninae</taxon>
        <taxon>Amphibalanus</taxon>
    </lineage>
</organism>
<comment type="subcellular location">
    <subcellularLocation>
        <location evidence="1">Endomembrane system</location>
    </subcellularLocation>
</comment>